<feature type="region of interest" description="Disordered" evidence="1">
    <location>
        <begin position="1"/>
        <end position="27"/>
    </location>
</feature>
<dbReference type="AlphaFoldDB" id="A0A699HAB6"/>
<dbReference type="EMBL" id="BKCJ010111706">
    <property type="protein sequence ID" value="GEX49578.1"/>
    <property type="molecule type" value="Genomic_DNA"/>
</dbReference>
<feature type="compositionally biased region" description="Basic and acidic residues" evidence="1">
    <location>
        <begin position="1"/>
        <end position="12"/>
    </location>
</feature>
<feature type="non-terminal residue" evidence="2">
    <location>
        <position position="1"/>
    </location>
</feature>
<name>A0A699HAB6_TANCI</name>
<comment type="caution">
    <text evidence="2">The sequence shown here is derived from an EMBL/GenBank/DDBJ whole genome shotgun (WGS) entry which is preliminary data.</text>
</comment>
<accession>A0A699HAB6</accession>
<organism evidence="2">
    <name type="scientific">Tanacetum cinerariifolium</name>
    <name type="common">Dalmatian daisy</name>
    <name type="synonym">Chrysanthemum cinerariifolium</name>
    <dbReference type="NCBI Taxonomy" id="118510"/>
    <lineage>
        <taxon>Eukaryota</taxon>
        <taxon>Viridiplantae</taxon>
        <taxon>Streptophyta</taxon>
        <taxon>Embryophyta</taxon>
        <taxon>Tracheophyta</taxon>
        <taxon>Spermatophyta</taxon>
        <taxon>Magnoliopsida</taxon>
        <taxon>eudicotyledons</taxon>
        <taxon>Gunneridae</taxon>
        <taxon>Pentapetalae</taxon>
        <taxon>asterids</taxon>
        <taxon>campanulids</taxon>
        <taxon>Asterales</taxon>
        <taxon>Asteraceae</taxon>
        <taxon>Asteroideae</taxon>
        <taxon>Anthemideae</taxon>
        <taxon>Anthemidinae</taxon>
        <taxon>Tanacetum</taxon>
    </lineage>
</organism>
<dbReference type="PANTHER" id="PTHR45023">
    <property type="match status" value="1"/>
</dbReference>
<dbReference type="PANTHER" id="PTHR45023:SF4">
    <property type="entry name" value="GLYCINE-RICH PROTEIN-RELATED"/>
    <property type="match status" value="1"/>
</dbReference>
<evidence type="ECO:0000313" key="2">
    <source>
        <dbReference type="EMBL" id="GEX49578.1"/>
    </source>
</evidence>
<evidence type="ECO:0008006" key="3">
    <source>
        <dbReference type="Google" id="ProtNLM"/>
    </source>
</evidence>
<gene>
    <name evidence="2" type="ORF">Tci_321553</name>
</gene>
<sequence length="152" mass="17594">FFQHTARKDSHVEVATPPPNLKPTRGCQKRTAQNDEAPWCTEWTNEEEIALCKGRIHVFENSVVGNTRKECGFWTEVLQHMESKTKAPGHRTHDMVNGKWKTMRPNVAQFYGVHANVMRKAHASRAEDEDYFTTDLLGYEAKYEISFTLRHC</sequence>
<reference evidence="2" key="1">
    <citation type="journal article" date="2019" name="Sci. Rep.">
        <title>Draft genome of Tanacetum cinerariifolium, the natural source of mosquito coil.</title>
        <authorList>
            <person name="Yamashiro T."/>
            <person name="Shiraishi A."/>
            <person name="Satake H."/>
            <person name="Nakayama K."/>
        </authorList>
    </citation>
    <scope>NUCLEOTIDE SEQUENCE</scope>
</reference>
<evidence type="ECO:0000256" key="1">
    <source>
        <dbReference type="SAM" id="MobiDB-lite"/>
    </source>
</evidence>
<protein>
    <recommendedName>
        <fullName evidence="3">Myb-like domain-containing protein</fullName>
    </recommendedName>
</protein>
<proteinExistence type="predicted"/>